<name>A0A0U9HGI5_9FIRM</name>
<keyword evidence="8" id="KW-1185">Reference proteome</keyword>
<evidence type="ECO:0000259" key="5">
    <source>
        <dbReference type="Pfam" id="PF00288"/>
    </source>
</evidence>
<keyword evidence="2" id="KW-0547">Nucleotide-binding</keyword>
<dbReference type="AlphaFoldDB" id="A0A0U9HGI5"/>
<dbReference type="RefSeq" id="WP_059033358.1">
    <property type="nucleotide sequence ID" value="NZ_BSDN01000005.1"/>
</dbReference>
<reference evidence="7" key="1">
    <citation type="journal article" date="2016" name="Genome Announc.">
        <title>Draft Genome Sequence of the Syntrophic Lactate-Degrading Bacterium Tepidanaerobacter syntrophicus JLT.</title>
        <authorList>
            <person name="Matsuura N."/>
            <person name="Ohashi A."/>
            <person name="Tourlousse D.M."/>
            <person name="Sekiguchi Y."/>
        </authorList>
    </citation>
    <scope>NUCLEOTIDE SEQUENCE [LARGE SCALE GENOMIC DNA]</scope>
    <source>
        <strain evidence="7">JL</strain>
    </source>
</reference>
<evidence type="ECO:0000256" key="3">
    <source>
        <dbReference type="ARBA" id="ARBA00022777"/>
    </source>
</evidence>
<sequence>MQGKAICPASCGEIIEGTIDNTNILVTCPIAIYTEVSVKLNNEKNKYTCDSNLECNKTIQAVRKTLKYFNAVDLGADIKVKSNIPCGIGLSSSTADITAACFATAQALGESISPDIVADIALSIEPSDGIMYPGITLFDHIEGKIRKRLGFLPKMDVYIIDTGEKVDTEQFNNMKELREKNRQKEPAIKEALSIVFSAFQKKDLRLLGQAMKISALAHQSILPKPHLPDIIDLGEKYSAIGINIAHSGSAIGMFFEKDYDINQNLWKELDAIMHNYSITYRITKTCTCGGGPKTIQIYSNKNLFQAKEKAEG</sequence>
<dbReference type="Pfam" id="PF00288">
    <property type="entry name" value="GHMP_kinases_N"/>
    <property type="match status" value="1"/>
</dbReference>
<dbReference type="STRING" id="224999.GCA_001485475_01841"/>
<dbReference type="Pfam" id="PF08544">
    <property type="entry name" value="GHMP_kinases_C"/>
    <property type="match status" value="1"/>
</dbReference>
<evidence type="ECO:0000256" key="1">
    <source>
        <dbReference type="ARBA" id="ARBA00022679"/>
    </source>
</evidence>
<dbReference type="InterPro" id="IPR013750">
    <property type="entry name" value="GHMP_kinase_C_dom"/>
</dbReference>
<proteinExistence type="predicted"/>
<dbReference type="GO" id="GO:0005524">
    <property type="term" value="F:ATP binding"/>
    <property type="evidence" value="ECO:0007669"/>
    <property type="project" value="UniProtKB-KW"/>
</dbReference>
<dbReference type="GO" id="GO:0016301">
    <property type="term" value="F:kinase activity"/>
    <property type="evidence" value="ECO:0007669"/>
    <property type="project" value="UniProtKB-KW"/>
</dbReference>
<feature type="domain" description="GHMP kinase C-terminal" evidence="6">
    <location>
        <begin position="196"/>
        <end position="260"/>
    </location>
</feature>
<dbReference type="SUPFAM" id="SSF54211">
    <property type="entry name" value="Ribosomal protein S5 domain 2-like"/>
    <property type="match status" value="1"/>
</dbReference>
<dbReference type="EMBL" id="DF977003">
    <property type="protein sequence ID" value="GAQ25805.1"/>
    <property type="molecule type" value="Genomic_DNA"/>
</dbReference>
<keyword evidence="4" id="KW-0067">ATP-binding</keyword>
<keyword evidence="3 7" id="KW-0418">Kinase</keyword>
<dbReference type="InterPro" id="IPR020568">
    <property type="entry name" value="Ribosomal_Su5_D2-typ_SF"/>
</dbReference>
<keyword evidence="1" id="KW-0808">Transferase</keyword>
<dbReference type="PIRSF" id="PIRSF033887">
    <property type="entry name" value="PduX"/>
    <property type="match status" value="1"/>
</dbReference>
<dbReference type="Gene3D" id="3.30.230.10">
    <property type="match status" value="1"/>
</dbReference>
<dbReference type="PANTHER" id="PTHR43527">
    <property type="entry name" value="4-DIPHOSPHOCYTIDYL-2-C-METHYL-D-ERYTHRITOL KINASE, CHLOROPLASTIC"/>
    <property type="match status" value="1"/>
</dbReference>
<gene>
    <name evidence="7" type="ORF">TSYNT_953</name>
</gene>
<evidence type="ECO:0000256" key="4">
    <source>
        <dbReference type="ARBA" id="ARBA00022840"/>
    </source>
</evidence>
<protein>
    <submittedName>
        <fullName evidence="7">L-threonine kinase</fullName>
    </submittedName>
</protein>
<dbReference type="InterPro" id="IPR014721">
    <property type="entry name" value="Ribsml_uS5_D2-typ_fold_subgr"/>
</dbReference>
<evidence type="ECO:0000313" key="7">
    <source>
        <dbReference type="EMBL" id="GAQ25805.1"/>
    </source>
</evidence>
<dbReference type="InterPro" id="IPR012363">
    <property type="entry name" value="PduX"/>
</dbReference>
<feature type="domain" description="GHMP kinase N-terminal" evidence="5">
    <location>
        <begin position="58"/>
        <end position="126"/>
    </location>
</feature>
<evidence type="ECO:0000313" key="8">
    <source>
        <dbReference type="Proteomes" id="UP000062160"/>
    </source>
</evidence>
<evidence type="ECO:0000259" key="6">
    <source>
        <dbReference type="Pfam" id="PF08544"/>
    </source>
</evidence>
<dbReference type="InterPro" id="IPR006204">
    <property type="entry name" value="GHMP_kinase_N_dom"/>
</dbReference>
<organism evidence="7">
    <name type="scientific">Tepidanaerobacter syntrophicus</name>
    <dbReference type="NCBI Taxonomy" id="224999"/>
    <lineage>
        <taxon>Bacteria</taxon>
        <taxon>Bacillati</taxon>
        <taxon>Bacillota</taxon>
        <taxon>Clostridia</taxon>
        <taxon>Thermosediminibacterales</taxon>
        <taxon>Tepidanaerobacteraceae</taxon>
        <taxon>Tepidanaerobacter</taxon>
    </lineage>
</organism>
<evidence type="ECO:0000256" key="2">
    <source>
        <dbReference type="ARBA" id="ARBA00022741"/>
    </source>
</evidence>
<dbReference type="PANTHER" id="PTHR43527:SF1">
    <property type="entry name" value="L-THREONINE KINASE"/>
    <property type="match status" value="1"/>
</dbReference>
<accession>A0A0U9HGI5</accession>
<dbReference type="Proteomes" id="UP000062160">
    <property type="component" value="Unassembled WGS sequence"/>
</dbReference>